<feature type="transmembrane region" description="Helical" evidence="10">
    <location>
        <begin position="242"/>
        <end position="261"/>
    </location>
</feature>
<evidence type="ECO:0000313" key="12">
    <source>
        <dbReference type="EMBL" id="EET58897.1"/>
    </source>
</evidence>
<protein>
    <submittedName>
        <fullName evidence="12">Membrane protein insertase, YidC/Oxa1 family</fullName>
    </submittedName>
</protein>
<dbReference type="Proteomes" id="UP000005561">
    <property type="component" value="Unassembled WGS sequence"/>
</dbReference>
<feature type="transmembrane region" description="Helical" evidence="10">
    <location>
        <begin position="35"/>
        <end position="58"/>
    </location>
</feature>
<dbReference type="GO" id="GO:0032977">
    <property type="term" value="F:membrane insertase activity"/>
    <property type="evidence" value="ECO:0007669"/>
    <property type="project" value="InterPro"/>
</dbReference>
<evidence type="ECO:0000256" key="9">
    <source>
        <dbReference type="RuleBase" id="RU003945"/>
    </source>
</evidence>
<dbReference type="Pfam" id="PF02096">
    <property type="entry name" value="60KD_IMP"/>
    <property type="match status" value="1"/>
</dbReference>
<keyword evidence="5" id="KW-0653">Protein transport</keyword>
<keyword evidence="8" id="KW-0143">Chaperone</keyword>
<sequence>MLLTKSNAFIIGPFATVLGFIMNGIYLFLDGALGIQNIGICIILFTVIVNLLLLPMTIKTQKSSKMMQVANPEIQALQKKYKNKTDQASQMKMYEEQQALYAKYGISMSGQCLPLLIQFPILLAMYQVIWKIPGYISSVYNIYTELVNKLLTTSGAQEFLTQYASQGRVDFEKSGFVADTIIDVLYNFTPANWTELADKFPGIADVINSTAENVRHINYFLGINIADSPMSIIQTGWSEKDFLAIIVALAIPILAGLTQFLSTKLTPQQSSNTGTEENTMTSSLKTMNTIMPLMSVFFCFTFSVGIGIYWVAGSVVRCVIQVIVNRQVSKIDVDELVKKNLEKYNEKRAKQGLPPDRISGQAKANLKNLKNPVVEDEEAAKAKDEKRLENIKKSTEYYNNTSAKPGSIAAKARMVEQYNEKNNKKKK</sequence>
<dbReference type="GO" id="GO:0015031">
    <property type="term" value="P:protein transport"/>
    <property type="evidence" value="ECO:0007669"/>
    <property type="project" value="UniProtKB-KW"/>
</dbReference>
<dbReference type="GO" id="GO:0051205">
    <property type="term" value="P:protein insertion into membrane"/>
    <property type="evidence" value="ECO:0007669"/>
    <property type="project" value="TreeGrafter"/>
</dbReference>
<gene>
    <name evidence="12" type="ORF">BRYFOR_09186</name>
</gene>
<evidence type="ECO:0000256" key="6">
    <source>
        <dbReference type="ARBA" id="ARBA00022989"/>
    </source>
</evidence>
<dbReference type="PANTHER" id="PTHR12428:SF65">
    <property type="entry name" value="CYTOCHROME C OXIDASE ASSEMBLY PROTEIN COX18, MITOCHONDRIAL"/>
    <property type="match status" value="1"/>
</dbReference>
<keyword evidence="6 10" id="KW-1133">Transmembrane helix</keyword>
<dbReference type="EMBL" id="ACCL02000024">
    <property type="protein sequence ID" value="EET58897.1"/>
    <property type="molecule type" value="Genomic_DNA"/>
</dbReference>
<dbReference type="InterPro" id="IPR001708">
    <property type="entry name" value="YidC/ALB3/OXA1/COX18"/>
</dbReference>
<evidence type="ECO:0000256" key="5">
    <source>
        <dbReference type="ARBA" id="ARBA00022927"/>
    </source>
</evidence>
<evidence type="ECO:0000313" key="13">
    <source>
        <dbReference type="Proteomes" id="UP000005561"/>
    </source>
</evidence>
<keyword evidence="7 10" id="KW-0472">Membrane</keyword>
<keyword evidence="13" id="KW-1185">Reference proteome</keyword>
<evidence type="ECO:0000256" key="3">
    <source>
        <dbReference type="ARBA" id="ARBA00022475"/>
    </source>
</evidence>
<comment type="caution">
    <text evidence="12">The sequence shown here is derived from an EMBL/GenBank/DDBJ whole genome shotgun (WGS) entry which is preliminary data.</text>
</comment>
<dbReference type="InterPro" id="IPR028055">
    <property type="entry name" value="YidC/Oxa/ALB_C"/>
</dbReference>
<evidence type="ECO:0000256" key="8">
    <source>
        <dbReference type="ARBA" id="ARBA00023186"/>
    </source>
</evidence>
<feature type="domain" description="Membrane insertase YidC/Oxa/ALB C-terminal" evidence="11">
    <location>
        <begin position="39"/>
        <end position="326"/>
    </location>
</feature>
<evidence type="ECO:0000256" key="2">
    <source>
        <dbReference type="ARBA" id="ARBA00022448"/>
    </source>
</evidence>
<evidence type="ECO:0000256" key="4">
    <source>
        <dbReference type="ARBA" id="ARBA00022692"/>
    </source>
</evidence>
<evidence type="ECO:0000259" key="11">
    <source>
        <dbReference type="Pfam" id="PF02096"/>
    </source>
</evidence>
<accession>C6LKJ8</accession>
<reference evidence="12" key="1">
    <citation type="submission" date="2009-07" db="EMBL/GenBank/DDBJ databases">
        <authorList>
            <person name="Weinstock G."/>
            <person name="Sodergren E."/>
            <person name="Clifton S."/>
            <person name="Fulton L."/>
            <person name="Fulton B."/>
            <person name="Courtney L."/>
            <person name="Fronick C."/>
            <person name="Harrison M."/>
            <person name="Strong C."/>
            <person name="Farmer C."/>
            <person name="Delahaunty K."/>
            <person name="Markovic C."/>
            <person name="Hall O."/>
            <person name="Minx P."/>
            <person name="Tomlinson C."/>
            <person name="Mitreva M."/>
            <person name="Nelson J."/>
            <person name="Hou S."/>
            <person name="Wollam A."/>
            <person name="Pepin K.H."/>
            <person name="Johnson M."/>
            <person name="Bhonagiri V."/>
            <person name="Nash W.E."/>
            <person name="Warren W."/>
            <person name="Chinwalla A."/>
            <person name="Mardis E.R."/>
            <person name="Wilson R.K."/>
        </authorList>
    </citation>
    <scope>NUCLEOTIDE SEQUENCE [LARGE SCALE GENOMIC DNA]</scope>
    <source>
        <strain evidence="12">DSM 14469</strain>
    </source>
</reference>
<evidence type="ECO:0000256" key="10">
    <source>
        <dbReference type="SAM" id="Phobius"/>
    </source>
</evidence>
<keyword evidence="3" id="KW-1003">Cell membrane</keyword>
<comment type="similarity">
    <text evidence="9">Belongs to the OXA1/ALB3/YidC family.</text>
</comment>
<dbReference type="eggNOG" id="COG0706">
    <property type="taxonomic scope" value="Bacteria"/>
</dbReference>
<dbReference type="CDD" id="cd20070">
    <property type="entry name" value="5TM_YidC_Alb3"/>
    <property type="match status" value="1"/>
</dbReference>
<organism evidence="12 13">
    <name type="scientific">Marvinbryantia formatexigens DSM 14469</name>
    <dbReference type="NCBI Taxonomy" id="478749"/>
    <lineage>
        <taxon>Bacteria</taxon>
        <taxon>Bacillati</taxon>
        <taxon>Bacillota</taxon>
        <taxon>Clostridia</taxon>
        <taxon>Lachnospirales</taxon>
        <taxon>Lachnospiraceae</taxon>
        <taxon>Marvinbryantia</taxon>
    </lineage>
</organism>
<dbReference type="InterPro" id="IPR047196">
    <property type="entry name" value="YidC_ALB_C"/>
</dbReference>
<feature type="transmembrane region" description="Helical" evidence="10">
    <location>
        <begin position="7"/>
        <end position="29"/>
    </location>
</feature>
<comment type="subcellular location">
    <subcellularLocation>
        <location evidence="1">Cell membrane</location>
        <topology evidence="1">Multi-pass membrane protein</topology>
    </subcellularLocation>
    <subcellularLocation>
        <location evidence="9">Membrane</location>
        <topology evidence="9">Multi-pass membrane protein</topology>
    </subcellularLocation>
</comment>
<dbReference type="GO" id="GO:0005886">
    <property type="term" value="C:plasma membrane"/>
    <property type="evidence" value="ECO:0007669"/>
    <property type="project" value="UniProtKB-SubCell"/>
</dbReference>
<evidence type="ECO:0000256" key="7">
    <source>
        <dbReference type="ARBA" id="ARBA00023136"/>
    </source>
</evidence>
<dbReference type="RefSeq" id="WP_006863947.1">
    <property type="nucleotide sequence ID" value="NZ_ACCL02000024.1"/>
</dbReference>
<proteinExistence type="inferred from homology"/>
<dbReference type="AlphaFoldDB" id="C6LKJ8"/>
<keyword evidence="4 9" id="KW-0812">Transmembrane</keyword>
<dbReference type="NCBIfam" id="TIGR03592">
    <property type="entry name" value="yidC_oxa1_cterm"/>
    <property type="match status" value="1"/>
</dbReference>
<name>C6LKJ8_9FIRM</name>
<dbReference type="PANTHER" id="PTHR12428">
    <property type="entry name" value="OXA1"/>
    <property type="match status" value="1"/>
</dbReference>
<evidence type="ECO:0000256" key="1">
    <source>
        <dbReference type="ARBA" id="ARBA00004651"/>
    </source>
</evidence>
<dbReference type="STRING" id="168384.SAMN05660368_03465"/>
<feature type="transmembrane region" description="Helical" evidence="10">
    <location>
        <begin position="290"/>
        <end position="312"/>
    </location>
</feature>
<keyword evidence="2" id="KW-0813">Transport</keyword>